<dbReference type="OrthoDB" id="463632at2"/>
<evidence type="ECO:0000313" key="2">
    <source>
        <dbReference type="EMBL" id="EAZ89215.1"/>
    </source>
</evidence>
<organism evidence="2 3">
    <name type="scientific">Crocosphaera chwakensis CCY0110</name>
    <dbReference type="NCBI Taxonomy" id="391612"/>
    <lineage>
        <taxon>Bacteria</taxon>
        <taxon>Bacillati</taxon>
        <taxon>Cyanobacteriota</taxon>
        <taxon>Cyanophyceae</taxon>
        <taxon>Oscillatoriophycideae</taxon>
        <taxon>Chroococcales</taxon>
        <taxon>Aphanothecaceae</taxon>
        <taxon>Crocosphaera</taxon>
        <taxon>Crocosphaera chwakensis</taxon>
    </lineage>
</organism>
<dbReference type="RefSeq" id="WP_008277660.1">
    <property type="nucleotide sequence ID" value="NZ_AAXW01000050.1"/>
</dbReference>
<feature type="transmembrane region" description="Helical" evidence="1">
    <location>
        <begin position="58"/>
        <end position="91"/>
    </location>
</feature>
<evidence type="ECO:0000313" key="3">
    <source>
        <dbReference type="Proteomes" id="UP000003781"/>
    </source>
</evidence>
<accession>A3IWA2</accession>
<proteinExistence type="predicted"/>
<keyword evidence="1" id="KW-0472">Membrane</keyword>
<keyword evidence="1" id="KW-1133">Transmembrane helix</keyword>
<gene>
    <name evidence="2" type="ORF">CY0110_06679</name>
</gene>
<protein>
    <submittedName>
        <fullName evidence="2">Uncharacterized protein</fullName>
    </submittedName>
</protein>
<dbReference type="EMBL" id="AAXW01000050">
    <property type="protein sequence ID" value="EAZ89215.1"/>
    <property type="molecule type" value="Genomic_DNA"/>
</dbReference>
<name>A3IWA2_9CHRO</name>
<keyword evidence="1" id="KW-0812">Transmembrane</keyword>
<comment type="caution">
    <text evidence="2">The sequence shown here is derived from an EMBL/GenBank/DDBJ whole genome shotgun (WGS) entry which is preliminary data.</text>
</comment>
<sequence>MSSSNVPSKDQLLKTLRKLEKRPKDSAAILGEIGITVFGASVVGFAVSAMGVTTAIPVVTAVTGIVLVGATPIGLVATATVAGGAAAYGLAQVLKHGSKAEATKAKLKEDIRKSIKDIEAKERASNIKDKDLGYFYSLLRQALDSGLISRDDAFELLTAISNGSISLSEGYKMINNILKTK</sequence>
<dbReference type="AlphaFoldDB" id="A3IWA2"/>
<keyword evidence="3" id="KW-1185">Reference proteome</keyword>
<dbReference type="Proteomes" id="UP000003781">
    <property type="component" value="Unassembled WGS sequence"/>
</dbReference>
<feature type="transmembrane region" description="Helical" evidence="1">
    <location>
        <begin position="27"/>
        <end position="52"/>
    </location>
</feature>
<reference evidence="2 3" key="1">
    <citation type="submission" date="2007-03" db="EMBL/GenBank/DDBJ databases">
        <authorList>
            <person name="Stal L."/>
            <person name="Ferriera S."/>
            <person name="Johnson J."/>
            <person name="Kravitz S."/>
            <person name="Beeson K."/>
            <person name="Sutton G."/>
            <person name="Rogers Y.-H."/>
            <person name="Friedman R."/>
            <person name="Frazier M."/>
            <person name="Venter J.C."/>
        </authorList>
    </citation>
    <scope>NUCLEOTIDE SEQUENCE [LARGE SCALE GENOMIC DNA]</scope>
    <source>
        <strain evidence="2 3">CCY0110</strain>
    </source>
</reference>
<evidence type="ECO:0000256" key="1">
    <source>
        <dbReference type="SAM" id="Phobius"/>
    </source>
</evidence>
<dbReference type="eggNOG" id="ENOG5032HSR">
    <property type="taxonomic scope" value="Bacteria"/>
</dbReference>